<feature type="region of interest" description="Disordered" evidence="4">
    <location>
        <begin position="1"/>
        <end position="22"/>
    </location>
</feature>
<feature type="compositionally biased region" description="Basic and acidic residues" evidence="4">
    <location>
        <begin position="812"/>
        <end position="821"/>
    </location>
</feature>
<dbReference type="PANTHER" id="PTHR12706">
    <property type="entry name" value="STRAWBERRY NOTCH-RELATED"/>
    <property type="match status" value="1"/>
</dbReference>
<comment type="caution">
    <text evidence="6">The sequence shown here is derived from an EMBL/GenBank/DDBJ whole genome shotgun (WGS) entry which is preliminary data.</text>
</comment>
<feature type="compositionally biased region" description="Polar residues" evidence="4">
    <location>
        <begin position="933"/>
        <end position="949"/>
    </location>
</feature>
<dbReference type="InterPro" id="IPR057332">
    <property type="entry name" value="SBNO_a/b_dom"/>
</dbReference>
<evidence type="ECO:0000259" key="5">
    <source>
        <dbReference type="PROSITE" id="PS51192"/>
    </source>
</evidence>
<dbReference type="EMBL" id="JBJJXI010000021">
    <property type="protein sequence ID" value="KAL3405200.1"/>
    <property type="molecule type" value="Genomic_DNA"/>
</dbReference>
<comment type="similarity">
    <text evidence="1">Belongs to the SBNO family.</text>
</comment>
<dbReference type="InterPro" id="IPR026937">
    <property type="entry name" value="SBNO_Helicase_C_dom"/>
</dbReference>
<dbReference type="Pfam" id="PF13872">
    <property type="entry name" value="AAA_34"/>
    <property type="match status" value="1"/>
</dbReference>
<keyword evidence="3" id="KW-0804">Transcription</keyword>
<feature type="compositionally biased region" description="Acidic residues" evidence="4">
    <location>
        <begin position="1"/>
        <end position="15"/>
    </location>
</feature>
<feature type="region of interest" description="Disordered" evidence="4">
    <location>
        <begin position="275"/>
        <end position="330"/>
    </location>
</feature>
<evidence type="ECO:0000256" key="1">
    <source>
        <dbReference type="ARBA" id="ARBA00006992"/>
    </source>
</evidence>
<dbReference type="InterPro" id="IPR014001">
    <property type="entry name" value="Helicase_ATP-bd"/>
</dbReference>
<reference evidence="6 7" key="1">
    <citation type="journal article" date="2024" name="bioRxiv">
        <title>A reference genome for Trichogramma kaykai: A tiny desert-dwelling parasitoid wasp with competing sex-ratio distorters.</title>
        <authorList>
            <person name="Culotta J."/>
            <person name="Lindsey A.R."/>
        </authorList>
    </citation>
    <scope>NUCLEOTIDE SEQUENCE [LARGE SCALE GENOMIC DNA]</scope>
    <source>
        <strain evidence="6 7">KSX58</strain>
    </source>
</reference>
<feature type="region of interest" description="Disordered" evidence="4">
    <location>
        <begin position="801"/>
        <end position="907"/>
    </location>
</feature>
<sequence length="1496" mass="168126">MDSSSDSDFDDDPDNIEVPGGGASLATLKQLEQVSNNYVDAPPFSLGVQQLEKVNNDCFDAPPLNIGVQQLEKVNNDCFDAPPLNIGVQQLETVNNNCVNVPPLNIGVQQLETVNNNCVNVPLDVGEKQLEKVNNNCVTAPVISGNGNGIFFKNIPRTLPDNKLKITLKPVTSKVLPSIGSLGSFTGKTVNIDGKTIKLATNSKPIMLNVAGKTLTLAGKPLNLGNHKLKPLGGKAIFNIVNKSSVLQPQNLPQQPKICIQQTLNHLQTQQIRIQQPQVRPQQPQVRLQQPQIRPQQSQIRLQLPQTRPQQSQIRLQQPQARPQQAQTRLPATQGTNAINPALFEEEEEEEMAVAETYAVYKPSKLNCKNRHPDPVVETSTLASVEPVDITYKLSIPERNLSSLQLESITYASQQHEHLLPDQSRAGFFIGDGAGVGKGRTIAGIIYENYLKGRKKAIWVSVSNDLRYDAERDLKDINAPIPIHVLKTFKYKKIEHQYGVIFSTYSALIGEQNQQNGYAKNRLKQLVEWCGKKFDGLIIFDECHKAKNLFPAGGGKSTKIGKAVLDLQNELPDARVVYASATGATEPKNMAYMVRLGLWGKGTPFREFSDFITSIEKRGVGAMEIVAMDMKLRGMYIARQLSFRGVSFEIKTVELTKEFEKNYDKAVELWVDARQKFEEAFNLLDAEHNMKKTAWGQFWASHQRFFKYMCIAAKVDCAVKIALNSKTLGKCVVIGLQSTGEAKTLEQIDKDDELSDFVSSAKGVLESLVTKHFPAPNRSHINKILEKNELLNKIKTSAPKAIKRAASPIKTPKIDSPKKICLDSSEEETELVNSDEGSDSKEDSDFNDSDDDNYFGNNSDSDDDEEYWMVIRKKKKKQKKKKKLKSKKSSNKTDVNTKPKEDLSTNEYLNMITKVQRPTIQQPTKVIPPTPQPRNTSPKLQIQDTSPKVNNRDDNINRACQMKDELLKKIEKLGPALPPNTLDHLINELGGPENVAEMTGRKGRVVQSENGAIYFESRKESECSLENLNVYEKDEFMNGNKQVAIISEAASSGISLHSDNRASNKRQRVHITLELPWSADRAIQQFGRTHRSNQANAPKYIFLISDLAGERRFAATVAKRLESLGALTHGDRRATESHDLSQFNIDNKYGRRALEVTMRSIMGKEKSLVPEPKDYPNFFQEAKIGLLGVGLVTVNRYGSHVEYLLDKDYGNMSKFLNRILGLRVRLQNTLFQYFMDTLQEIILQAKRAGEFDQGILDLGGSCKRKELVRYYRRHSTGVSPAELHTLEMEKGMSWADVLNKIHHDLYTTSYDFYVSRVSSNGKCDVQLAVSTDGYDTRWPKTKKNQIIYHPTAGRKARNDSIADLEKKYRKADVQEAKKHWELLYEASKTMCRHVYYNGSCKRPQECEVGRRLKTYHVLSGSVLSVWSQIEHVLSSQSQNNGHHGLGGYERDSRIQVLRLQTDDEKKIVGTVVPKSRLAAMHQILQDGAVNVEREKF</sequence>
<dbReference type="Pfam" id="PF25373">
    <property type="entry name" value="SBNO"/>
    <property type="match status" value="1"/>
</dbReference>
<gene>
    <name evidence="6" type="ORF">TKK_002241</name>
</gene>
<dbReference type="Proteomes" id="UP001627154">
    <property type="component" value="Unassembled WGS sequence"/>
</dbReference>
<name>A0ABD2XJ79_9HYME</name>
<evidence type="ECO:0000313" key="6">
    <source>
        <dbReference type="EMBL" id="KAL3405200.1"/>
    </source>
</evidence>
<evidence type="ECO:0000256" key="4">
    <source>
        <dbReference type="SAM" id="MobiDB-lite"/>
    </source>
</evidence>
<evidence type="ECO:0000256" key="2">
    <source>
        <dbReference type="ARBA" id="ARBA00023015"/>
    </source>
</evidence>
<dbReference type="InterPro" id="IPR026741">
    <property type="entry name" value="SNO"/>
</dbReference>
<dbReference type="FunFam" id="3.40.50.300:FF:000342">
    <property type="entry name" value="Protein strawberry notch homolog 2"/>
    <property type="match status" value="1"/>
</dbReference>
<dbReference type="Pfam" id="PF13871">
    <property type="entry name" value="Helicase_C_4"/>
    <property type="match status" value="1"/>
</dbReference>
<organism evidence="6 7">
    <name type="scientific">Trichogramma kaykai</name>
    <dbReference type="NCBI Taxonomy" id="54128"/>
    <lineage>
        <taxon>Eukaryota</taxon>
        <taxon>Metazoa</taxon>
        <taxon>Ecdysozoa</taxon>
        <taxon>Arthropoda</taxon>
        <taxon>Hexapoda</taxon>
        <taxon>Insecta</taxon>
        <taxon>Pterygota</taxon>
        <taxon>Neoptera</taxon>
        <taxon>Endopterygota</taxon>
        <taxon>Hymenoptera</taxon>
        <taxon>Apocrita</taxon>
        <taxon>Proctotrupomorpha</taxon>
        <taxon>Chalcidoidea</taxon>
        <taxon>Trichogrammatidae</taxon>
        <taxon>Trichogramma</taxon>
    </lineage>
</organism>
<feature type="compositionally biased region" description="Basic residues" evidence="4">
    <location>
        <begin position="871"/>
        <end position="890"/>
    </location>
</feature>
<protein>
    <recommendedName>
        <fullName evidence="5">Helicase ATP-binding domain-containing protein</fullName>
    </recommendedName>
</protein>
<evidence type="ECO:0000313" key="7">
    <source>
        <dbReference type="Proteomes" id="UP001627154"/>
    </source>
</evidence>
<dbReference type="Gene3D" id="3.40.50.300">
    <property type="entry name" value="P-loop containing nucleotide triphosphate hydrolases"/>
    <property type="match status" value="1"/>
</dbReference>
<proteinExistence type="inferred from homology"/>
<keyword evidence="7" id="KW-1185">Reference proteome</keyword>
<dbReference type="InterPro" id="IPR027417">
    <property type="entry name" value="P-loop_NTPase"/>
</dbReference>
<dbReference type="InterPro" id="IPR039187">
    <property type="entry name" value="SNO_AAA"/>
</dbReference>
<feature type="region of interest" description="Disordered" evidence="4">
    <location>
        <begin position="919"/>
        <end position="954"/>
    </location>
</feature>
<dbReference type="PROSITE" id="PS51192">
    <property type="entry name" value="HELICASE_ATP_BIND_1"/>
    <property type="match status" value="1"/>
</dbReference>
<dbReference type="SUPFAM" id="SSF52540">
    <property type="entry name" value="P-loop containing nucleoside triphosphate hydrolases"/>
    <property type="match status" value="2"/>
</dbReference>
<evidence type="ECO:0000256" key="3">
    <source>
        <dbReference type="ARBA" id="ARBA00023163"/>
    </source>
</evidence>
<keyword evidence="2" id="KW-0805">Transcription regulation</keyword>
<feature type="domain" description="Helicase ATP-binding" evidence="5">
    <location>
        <begin position="419"/>
        <end position="582"/>
    </location>
</feature>
<dbReference type="PANTHER" id="PTHR12706:SF30">
    <property type="entry name" value="PROTEIN STRAWBERRY NOTCH-RELATED"/>
    <property type="match status" value="1"/>
</dbReference>
<accession>A0ABD2XJ79</accession>